<gene>
    <name evidence="1" type="ORF">T265_08451</name>
</gene>
<dbReference type="Proteomes" id="UP000054324">
    <property type="component" value="Unassembled WGS sequence"/>
</dbReference>
<dbReference type="EMBL" id="KL596838">
    <property type="protein sequence ID" value="KER23726.1"/>
    <property type="molecule type" value="Genomic_DNA"/>
</dbReference>
<dbReference type="GeneID" id="20322630"/>
<name>A0A074Z944_OPIVI</name>
<evidence type="ECO:0000313" key="2">
    <source>
        <dbReference type="Proteomes" id="UP000054324"/>
    </source>
</evidence>
<dbReference type="KEGG" id="ovi:T265_08451"/>
<sequence length="100" mass="11608">MDFFHLPDAELKSADDFISHVSSNFSMSKDEWRRKFCDACVGGQVDSVVFKGVLDIFRYDCFSADRFRMKKAKMLFLTKLFEFLIAGDSGIQNLGRKRMF</sequence>
<proteinExistence type="predicted"/>
<reference evidence="1 2" key="1">
    <citation type="submission" date="2013-11" db="EMBL/GenBank/DDBJ databases">
        <title>Opisthorchis viverrini - life in the bile duct.</title>
        <authorList>
            <person name="Young N.D."/>
            <person name="Nagarajan N."/>
            <person name="Lin S.J."/>
            <person name="Korhonen P.K."/>
            <person name="Jex A.R."/>
            <person name="Hall R.S."/>
            <person name="Safavi-Hemami H."/>
            <person name="Kaewkong W."/>
            <person name="Bertrand D."/>
            <person name="Gao S."/>
            <person name="Seet Q."/>
            <person name="Wongkham S."/>
            <person name="Teh B.T."/>
            <person name="Wongkham C."/>
            <person name="Intapan P.M."/>
            <person name="Maleewong W."/>
            <person name="Yang X."/>
            <person name="Hu M."/>
            <person name="Wang Z."/>
            <person name="Hofmann A."/>
            <person name="Sternberg P.W."/>
            <person name="Tan P."/>
            <person name="Wang J."/>
            <person name="Gasser R.B."/>
        </authorList>
    </citation>
    <scope>NUCLEOTIDE SEQUENCE [LARGE SCALE GENOMIC DNA]</scope>
</reference>
<dbReference type="STRING" id="6198.A0A074Z944"/>
<protein>
    <submittedName>
        <fullName evidence="1">Uncharacterized protein</fullName>
    </submittedName>
</protein>
<dbReference type="OrthoDB" id="15304at2759"/>
<organism evidence="1 2">
    <name type="scientific">Opisthorchis viverrini</name>
    <name type="common">Southeast Asian liver fluke</name>
    <dbReference type="NCBI Taxonomy" id="6198"/>
    <lineage>
        <taxon>Eukaryota</taxon>
        <taxon>Metazoa</taxon>
        <taxon>Spiralia</taxon>
        <taxon>Lophotrochozoa</taxon>
        <taxon>Platyhelminthes</taxon>
        <taxon>Trematoda</taxon>
        <taxon>Digenea</taxon>
        <taxon>Opisthorchiida</taxon>
        <taxon>Opisthorchiata</taxon>
        <taxon>Opisthorchiidae</taxon>
        <taxon>Opisthorchis</taxon>
    </lineage>
</organism>
<keyword evidence="2" id="KW-1185">Reference proteome</keyword>
<evidence type="ECO:0000313" key="1">
    <source>
        <dbReference type="EMBL" id="KER23726.1"/>
    </source>
</evidence>
<dbReference type="CTD" id="20322630"/>
<accession>A0A074Z944</accession>
<dbReference type="AlphaFoldDB" id="A0A074Z944"/>
<dbReference type="RefSeq" id="XP_009172522.1">
    <property type="nucleotide sequence ID" value="XM_009174258.1"/>
</dbReference>